<dbReference type="Pfam" id="PF05866">
    <property type="entry name" value="RusA"/>
    <property type="match status" value="1"/>
</dbReference>
<dbReference type="GO" id="GO:0006310">
    <property type="term" value="P:DNA recombination"/>
    <property type="evidence" value="ECO:0007669"/>
    <property type="project" value="InterPro"/>
</dbReference>
<sequence>MIDLHYTILGDPRTKKNHTMIAGTGRRCPTCGKPEKQWVRQGQAHDVYASAALWQLRPAPETPINVPVNVCCAFYMKTHRRVDLLNLLATIDDLLVEAGVLADDNSCIVVGHDGSRVMYDKQRPRVEIAITAQ</sequence>
<organism evidence="1">
    <name type="scientific">Dulem virus 33</name>
    <dbReference type="NCBI Taxonomy" id="3145751"/>
    <lineage>
        <taxon>Viruses</taxon>
        <taxon>Duplodnaviria</taxon>
        <taxon>Heunggongvirae</taxon>
        <taxon>Uroviricota</taxon>
        <taxon>Caudoviricetes</taxon>
    </lineage>
</organism>
<dbReference type="EMBL" id="PP511792">
    <property type="protein sequence ID" value="XCD07563.1"/>
    <property type="molecule type" value="Genomic_DNA"/>
</dbReference>
<name>A0AAU8B7A4_9CAUD</name>
<dbReference type="GO" id="GO:0006281">
    <property type="term" value="P:DNA repair"/>
    <property type="evidence" value="ECO:0007669"/>
    <property type="project" value="InterPro"/>
</dbReference>
<accession>A0AAU8B7A4</accession>
<dbReference type="Gene3D" id="3.30.1330.70">
    <property type="entry name" value="Holliday junction resolvase RusA"/>
    <property type="match status" value="1"/>
</dbReference>
<evidence type="ECO:0000313" key="1">
    <source>
        <dbReference type="EMBL" id="XCD07563.1"/>
    </source>
</evidence>
<dbReference type="InterPro" id="IPR036614">
    <property type="entry name" value="RusA-like_sf"/>
</dbReference>
<dbReference type="GO" id="GO:0000287">
    <property type="term" value="F:magnesium ion binding"/>
    <property type="evidence" value="ECO:0007669"/>
    <property type="project" value="InterPro"/>
</dbReference>
<dbReference type="SUPFAM" id="SSF103084">
    <property type="entry name" value="Holliday junction resolvase RusA"/>
    <property type="match status" value="1"/>
</dbReference>
<dbReference type="InterPro" id="IPR008822">
    <property type="entry name" value="Endonuclease_RusA-like"/>
</dbReference>
<protein>
    <submittedName>
        <fullName evidence="1">Endodeoxyribonuclease</fullName>
    </submittedName>
</protein>
<proteinExistence type="predicted"/>
<reference evidence="1" key="1">
    <citation type="submission" date="2024-03" db="EMBL/GenBank/DDBJ databases">
        <title>Diverse circular DNA viruses in blood, oral, and fecal samples of captive lemurs.</title>
        <authorList>
            <person name="Paietta E.N."/>
            <person name="Kraberger S."/>
            <person name="Lund M.C."/>
            <person name="Custer J.M."/>
            <person name="Vargas K.M."/>
            <person name="Ehmke E.E."/>
            <person name="Yoder A.D."/>
            <person name="Varsani A."/>
        </authorList>
    </citation>
    <scope>NUCLEOTIDE SEQUENCE</scope>
    <source>
        <strain evidence="1">Duke_28FS_2</strain>
    </source>
</reference>